<proteinExistence type="predicted"/>
<organismHost>
    <name type="scientific">Homo sapiens</name>
    <name type="common">Human</name>
    <dbReference type="NCBI Taxonomy" id="9606"/>
</organismHost>
<dbReference type="Proteomes" id="UP000103309">
    <property type="component" value="Segment"/>
</dbReference>
<name>F1AWW5_ORFV</name>
<sequence length="130" mass="13839">MRSSAKAFMVSEQSTECRNPSSVRRTSWTPRICASISTASAGVAAASPEFTGGILCSASMRLRKQRSSGRVVYSAEAISGRASTMSSIISSVNAALMLCTLRAFTCRRMSPTLSGNRSSMSRTSSSVMFM</sequence>
<reference evidence="1 2" key="1">
    <citation type="submission" date="2010-04" db="EMBL/GenBank/DDBJ databases">
        <title>Novel immune-modulators identified by a rapid, functional screen of the Parapox virus genome.</title>
        <authorList>
            <person name="McGuire M.J."/>
            <person name="Sykes K.F."/>
            <person name="Johnston S.A."/>
        </authorList>
    </citation>
    <scope>NUCLEOTIDE SEQUENCE [LARGE SCALE GENOMIC DNA]</scope>
    <source>
        <strain evidence="1">D1701</strain>
    </source>
</reference>
<evidence type="ECO:0000313" key="1">
    <source>
        <dbReference type="EMBL" id="ADY76933.1"/>
    </source>
</evidence>
<organismHost>
    <name type="scientific">Ovis aries</name>
    <name type="common">Sheep</name>
    <dbReference type="NCBI Taxonomy" id="9940"/>
</organismHost>
<dbReference type="EMBL" id="HM133903">
    <property type="protein sequence ID" value="ADY76933.1"/>
    <property type="molecule type" value="Genomic_DNA"/>
</dbReference>
<accession>F1AWW5</accession>
<organismHost>
    <name type="scientific">Capra hircus</name>
    <name type="common">Goat</name>
    <dbReference type="NCBI Taxonomy" id="9925"/>
</organismHost>
<protein>
    <submittedName>
        <fullName evidence="1">PP149</fullName>
    </submittedName>
</protein>
<organism evidence="1 2">
    <name type="scientific">Orf virus</name>
    <name type="common">ORFV</name>
    <dbReference type="NCBI Taxonomy" id="10258"/>
    <lineage>
        <taxon>Viruses</taxon>
        <taxon>Varidnaviria</taxon>
        <taxon>Bamfordvirae</taxon>
        <taxon>Nucleocytoviricota</taxon>
        <taxon>Pokkesviricetes</taxon>
        <taxon>Chitovirales</taxon>
        <taxon>Poxviridae</taxon>
        <taxon>Chordopoxvirinae</taxon>
        <taxon>Parapoxvirus</taxon>
        <taxon>Parapoxvirus orf</taxon>
    </lineage>
</organism>
<evidence type="ECO:0000313" key="2">
    <source>
        <dbReference type="Proteomes" id="UP000103309"/>
    </source>
</evidence>